<feature type="transmembrane region" description="Helical" evidence="28">
    <location>
        <begin position="352"/>
        <end position="377"/>
    </location>
</feature>
<evidence type="ECO:0000256" key="14">
    <source>
        <dbReference type="ARBA" id="ARBA00022970"/>
    </source>
</evidence>
<comment type="subcellular location">
    <subcellularLocation>
        <location evidence="3">Apical cell membrane</location>
        <topology evidence="3">Multi-pass membrane protein</topology>
    </subcellularLocation>
    <subcellularLocation>
        <location evidence="1">Early endosome membrane</location>
    </subcellularLocation>
    <subcellularLocation>
        <location evidence="2">Late endosome membrane</location>
    </subcellularLocation>
    <subcellularLocation>
        <location evidence="28">Membrane</location>
        <topology evidence="28">Multi-pass membrane protein</topology>
    </subcellularLocation>
    <subcellularLocation>
        <location evidence="4">Recycling endosome membrane</location>
    </subcellularLocation>
    <subcellularLocation>
        <location evidence="21">Synapse</location>
        <location evidence="21">Synaptosome</location>
    </subcellularLocation>
</comment>
<evidence type="ECO:0000256" key="1">
    <source>
        <dbReference type="ARBA" id="ARBA00004146"/>
    </source>
</evidence>
<comment type="catalytic activity">
    <reaction evidence="26">
        <text>D-aspartate(out) + K(+)(in) + 3 Na(+)(out) + H(+)(out) = D-aspartate(in) + K(+)(out) + 3 Na(+)(in) + H(+)(in)</text>
        <dbReference type="Rhea" id="RHEA:71379"/>
        <dbReference type="ChEBI" id="CHEBI:15378"/>
        <dbReference type="ChEBI" id="CHEBI:29101"/>
        <dbReference type="ChEBI" id="CHEBI:29103"/>
        <dbReference type="ChEBI" id="CHEBI:29990"/>
    </reaction>
</comment>
<reference evidence="29" key="2">
    <citation type="submission" date="2025-09" db="UniProtKB">
        <authorList>
            <consortium name="Ensembl"/>
        </authorList>
    </citation>
    <scope>IDENTIFICATION</scope>
</reference>
<dbReference type="AlphaFoldDB" id="A0A3B3RG15"/>
<keyword evidence="16" id="KW-0770">Synapse</keyword>
<feature type="transmembrane region" description="Helical" evidence="28">
    <location>
        <begin position="94"/>
        <end position="116"/>
    </location>
</feature>
<dbReference type="GeneTree" id="ENSGT00940000155397"/>
<dbReference type="GO" id="GO:0031901">
    <property type="term" value="C:early endosome membrane"/>
    <property type="evidence" value="ECO:0007669"/>
    <property type="project" value="UniProtKB-SubCell"/>
</dbReference>
<dbReference type="PANTHER" id="PTHR11958">
    <property type="entry name" value="SODIUM/DICARBOXYLATE SYMPORTER-RELATED"/>
    <property type="match status" value="1"/>
</dbReference>
<dbReference type="GO" id="GO:0016324">
    <property type="term" value="C:apical plasma membrane"/>
    <property type="evidence" value="ECO:0007669"/>
    <property type="project" value="UniProtKB-SubCell"/>
</dbReference>
<comment type="catalytic activity">
    <reaction evidence="27">
        <text>K(+)(in) + L-cysteine(out) + 3 Na(+)(out) + H(+)(out) = K(+)(out) + L-cysteine(in) + 3 Na(+)(in) + H(+)(in)</text>
        <dbReference type="Rhea" id="RHEA:82559"/>
        <dbReference type="ChEBI" id="CHEBI:15378"/>
        <dbReference type="ChEBI" id="CHEBI:29101"/>
        <dbReference type="ChEBI" id="CHEBI:29103"/>
        <dbReference type="ChEBI" id="CHEBI:35235"/>
    </reaction>
</comment>
<dbReference type="GO" id="GO:0031902">
    <property type="term" value="C:late endosome membrane"/>
    <property type="evidence" value="ECO:0007669"/>
    <property type="project" value="UniProtKB-SubCell"/>
</dbReference>
<evidence type="ECO:0000256" key="3">
    <source>
        <dbReference type="ARBA" id="ARBA00004424"/>
    </source>
</evidence>
<dbReference type="InterPro" id="IPR001991">
    <property type="entry name" value="Na-dicarboxylate_symporter"/>
</dbReference>
<sequence>MEKKDVGRLCWRSMLRKSPCLIATVVAVILGAGLGVLVREFGSLSRLQKQYLGFPGEVLMRMLKLVILPLIVSSIITGVAALNSEVSFRIGFCVITYYLSTTALAVCLGMVLVATINPGLSHGPHSVVWNGSAEHVSTLDAMLDLIRNMFPENLVQACFEQVQYDHAAVWMDGYHQNINVHDLLALPYQNLTKEYTIVGVYTDGINVLGLIVFCVVFGLVIRQMGDKGRILVEFFDAMNEATMKLVQIIMWYMPVGILFLIAAKVLEVEDWGIFRKLGLFMVTVLCGLSIHSLISLPFLYVVIVRKNPFRFIWGLAEALTTAFVLSSSSATLPITFRCAEEHNRIDRRVTRFMLPVGATINMDGTALYEAVAAIFVAQLHDYELDVGRIVTISITATVASIGAAGIPSAGAVTTLMVLTSVGLPVHDVSLLIAVDWLLARAVFPNPVQRDPEPVHIVVPYQLPGRRSTLPGDGREQKYGLSTGPGAPDWETLCRGCEPPDLHGITAPTRQCIN</sequence>
<keyword evidence="9 28" id="KW-0812">Transmembrane</keyword>
<keyword evidence="5 28" id="KW-0813">Transport</keyword>
<keyword evidence="12 28" id="KW-0769">Symport</keyword>
<dbReference type="Proteomes" id="UP000261540">
    <property type="component" value="Unplaced"/>
</dbReference>
<keyword evidence="20" id="KW-0868">Chloride</keyword>
<evidence type="ECO:0000313" key="29">
    <source>
        <dbReference type="Ensembl" id="ENSPKIP00000016825.1"/>
    </source>
</evidence>
<evidence type="ECO:0000256" key="24">
    <source>
        <dbReference type="ARBA" id="ARBA00047601"/>
    </source>
</evidence>
<dbReference type="Pfam" id="PF00375">
    <property type="entry name" value="SDF"/>
    <property type="match status" value="1"/>
</dbReference>
<dbReference type="SUPFAM" id="SSF118215">
    <property type="entry name" value="Proton glutamate symport protein"/>
    <property type="match status" value="1"/>
</dbReference>
<keyword evidence="8" id="KW-0771">Synaptosome</keyword>
<evidence type="ECO:0000256" key="7">
    <source>
        <dbReference type="ARBA" id="ARBA00022553"/>
    </source>
</evidence>
<evidence type="ECO:0000256" key="23">
    <source>
        <dbReference type="ARBA" id="ARBA00045494"/>
    </source>
</evidence>
<dbReference type="PROSITE" id="PS00713">
    <property type="entry name" value="NA_DICARBOXYL_SYMP_1"/>
    <property type="match status" value="1"/>
</dbReference>
<accession>A0A3B3RG15</accession>
<evidence type="ECO:0000256" key="10">
    <source>
        <dbReference type="ARBA" id="ARBA00022723"/>
    </source>
</evidence>
<feature type="transmembrane region" description="Helical" evidence="28">
    <location>
        <begin position="205"/>
        <end position="224"/>
    </location>
</feature>
<evidence type="ECO:0000256" key="12">
    <source>
        <dbReference type="ARBA" id="ARBA00022847"/>
    </source>
</evidence>
<dbReference type="PRINTS" id="PR00173">
    <property type="entry name" value="EDTRNSPORT"/>
</dbReference>
<proteinExistence type="inferred from homology"/>
<evidence type="ECO:0000256" key="26">
    <source>
        <dbReference type="ARBA" id="ARBA00049118"/>
    </source>
</evidence>
<keyword evidence="11" id="KW-0967">Endosome</keyword>
<feature type="transmembrane region" description="Helical" evidence="28">
    <location>
        <begin position="389"/>
        <end position="409"/>
    </location>
</feature>
<evidence type="ECO:0000256" key="19">
    <source>
        <dbReference type="ARBA" id="ARBA00023180"/>
    </source>
</evidence>
<evidence type="ECO:0000256" key="15">
    <source>
        <dbReference type="ARBA" id="ARBA00022989"/>
    </source>
</evidence>
<keyword evidence="10" id="KW-0479">Metal-binding</keyword>
<feature type="transmembrane region" description="Helical" evidence="28">
    <location>
        <begin position="245"/>
        <end position="266"/>
    </location>
</feature>
<evidence type="ECO:0000256" key="27">
    <source>
        <dbReference type="ARBA" id="ARBA00049885"/>
    </source>
</evidence>
<evidence type="ECO:0000256" key="9">
    <source>
        <dbReference type="ARBA" id="ARBA00022692"/>
    </source>
</evidence>
<organism evidence="29 30">
    <name type="scientific">Paramormyrops kingsleyae</name>
    <dbReference type="NCBI Taxonomy" id="1676925"/>
    <lineage>
        <taxon>Eukaryota</taxon>
        <taxon>Metazoa</taxon>
        <taxon>Chordata</taxon>
        <taxon>Craniata</taxon>
        <taxon>Vertebrata</taxon>
        <taxon>Euteleostomi</taxon>
        <taxon>Actinopterygii</taxon>
        <taxon>Neopterygii</taxon>
        <taxon>Teleostei</taxon>
        <taxon>Osteoglossocephala</taxon>
        <taxon>Osteoglossomorpha</taxon>
        <taxon>Osteoglossiformes</taxon>
        <taxon>Mormyridae</taxon>
        <taxon>Paramormyrops</taxon>
    </lineage>
</organism>
<keyword evidence="13" id="KW-0630">Potassium</keyword>
<evidence type="ECO:0000256" key="6">
    <source>
        <dbReference type="ARBA" id="ARBA00022475"/>
    </source>
</evidence>
<dbReference type="InterPro" id="IPR036458">
    <property type="entry name" value="Na:dicarbo_symporter_sf"/>
</dbReference>
<evidence type="ECO:0000256" key="2">
    <source>
        <dbReference type="ARBA" id="ARBA00004414"/>
    </source>
</evidence>
<evidence type="ECO:0000256" key="25">
    <source>
        <dbReference type="ARBA" id="ARBA00048715"/>
    </source>
</evidence>
<dbReference type="Gene3D" id="1.10.3860.10">
    <property type="entry name" value="Sodium:dicarboxylate symporter"/>
    <property type="match status" value="1"/>
</dbReference>
<dbReference type="GO" id="GO:0033229">
    <property type="term" value="F:cysteine transmembrane transporter activity"/>
    <property type="evidence" value="ECO:0007669"/>
    <property type="project" value="TreeGrafter"/>
</dbReference>
<evidence type="ECO:0000256" key="13">
    <source>
        <dbReference type="ARBA" id="ARBA00022958"/>
    </source>
</evidence>
<evidence type="ECO:0000256" key="8">
    <source>
        <dbReference type="ARBA" id="ARBA00022599"/>
    </source>
</evidence>
<dbReference type="GO" id="GO:0045202">
    <property type="term" value="C:synapse"/>
    <property type="evidence" value="ECO:0007669"/>
    <property type="project" value="UniProtKB-SubCell"/>
</dbReference>
<feature type="transmembrane region" description="Helical" evidence="28">
    <location>
        <begin position="20"/>
        <end position="38"/>
    </location>
</feature>
<dbReference type="GO" id="GO:0043005">
    <property type="term" value="C:neuron projection"/>
    <property type="evidence" value="ECO:0007669"/>
    <property type="project" value="UniProtKB-KW"/>
</dbReference>
<keyword evidence="6" id="KW-1003">Cell membrane</keyword>
<comment type="catalytic activity">
    <reaction evidence="25">
        <text>K(+)(in) + L-aspartate(out) + 3 Na(+)(out) + H(+)(out) = K(+)(out) + L-aspartate(in) + 3 Na(+)(in) + H(+)(in)</text>
        <dbReference type="Rhea" id="RHEA:70851"/>
        <dbReference type="ChEBI" id="CHEBI:15378"/>
        <dbReference type="ChEBI" id="CHEBI:29101"/>
        <dbReference type="ChEBI" id="CHEBI:29103"/>
        <dbReference type="ChEBI" id="CHEBI:29991"/>
    </reaction>
</comment>
<keyword evidence="7" id="KW-0597">Phosphoprotein</keyword>
<dbReference type="GO" id="GO:0046872">
    <property type="term" value="F:metal ion binding"/>
    <property type="evidence" value="ECO:0007669"/>
    <property type="project" value="UniProtKB-KW"/>
</dbReference>
<dbReference type="Ensembl" id="ENSPKIT00000041325.1">
    <property type="protein sequence ID" value="ENSPKIP00000016825.1"/>
    <property type="gene ID" value="ENSPKIG00000002887.1"/>
</dbReference>
<keyword evidence="14" id="KW-0029">Amino-acid transport</keyword>
<dbReference type="GO" id="GO:0015501">
    <property type="term" value="F:glutamate:sodium symporter activity"/>
    <property type="evidence" value="ECO:0007669"/>
    <property type="project" value="TreeGrafter"/>
</dbReference>
<reference evidence="29" key="1">
    <citation type="submission" date="2025-08" db="UniProtKB">
        <authorList>
            <consortium name="Ensembl"/>
        </authorList>
    </citation>
    <scope>IDENTIFICATION</scope>
</reference>
<evidence type="ECO:0000256" key="16">
    <source>
        <dbReference type="ARBA" id="ARBA00023018"/>
    </source>
</evidence>
<dbReference type="STRING" id="1676925.ENSPKIP00000016825"/>
<feature type="transmembrane region" description="Helical" evidence="28">
    <location>
        <begin position="58"/>
        <end position="82"/>
    </location>
</feature>
<dbReference type="InterPro" id="IPR050746">
    <property type="entry name" value="DAACS"/>
</dbReference>
<evidence type="ECO:0000256" key="28">
    <source>
        <dbReference type="RuleBase" id="RU361216"/>
    </source>
</evidence>
<dbReference type="PROSITE" id="PS00714">
    <property type="entry name" value="NA_DICARBOXYL_SYMP_2"/>
    <property type="match status" value="1"/>
</dbReference>
<evidence type="ECO:0000256" key="11">
    <source>
        <dbReference type="ARBA" id="ARBA00022753"/>
    </source>
</evidence>
<dbReference type="PANTHER" id="PTHR11958:SF109">
    <property type="entry name" value="EXCITATORY AMINO ACID TRANSPORTER 3"/>
    <property type="match status" value="1"/>
</dbReference>
<keyword evidence="17" id="KW-0915">Sodium</keyword>
<evidence type="ECO:0000256" key="21">
    <source>
        <dbReference type="ARBA" id="ARBA00034102"/>
    </source>
</evidence>
<evidence type="ECO:0000256" key="20">
    <source>
        <dbReference type="ARBA" id="ARBA00023214"/>
    </source>
</evidence>
<comment type="function">
    <text evidence="23">Sodium-dependent, high-affinity amino acid transporter that mediates the uptake of L-glutamate and also L-aspartate and D-aspartate. Can also transport L-cysteine. Functions as a symporter that transports one amino acid molecule together with two or three Na(+) ions and one proton, in parallel with the counter-transport of one K(+) ion. Mediates Cl(-) flux that is not coupled to amino acid transport; this avoids the accumulation of negative charges due to aspartate and Na(+) symport. Plays an important role in L-glutamate and L-aspartate reabsorption in renal tubuli. Plays a redundant role in the rapid removal of released glutamate from the synaptic cleft, which is essential for terminating the postsynaptic action of glutamate. Contributes to glutathione biosynthesis and protection against oxidative stress via its role in L-glutamate and L-cysteine transport. Negatively regulated by ARL6IP5.</text>
</comment>
<evidence type="ECO:0000256" key="22">
    <source>
        <dbReference type="ARBA" id="ARBA00037996"/>
    </source>
</evidence>
<comment type="catalytic activity">
    <reaction evidence="24">
        <text>K(+)(in) + L-glutamate(out) + 3 Na(+)(out) + H(+)(out) = K(+)(out) + L-glutamate(in) + 3 Na(+)(in) + H(+)(in)</text>
        <dbReference type="Rhea" id="RHEA:70699"/>
        <dbReference type="ChEBI" id="CHEBI:15378"/>
        <dbReference type="ChEBI" id="CHEBI:29101"/>
        <dbReference type="ChEBI" id="CHEBI:29103"/>
        <dbReference type="ChEBI" id="CHEBI:29985"/>
    </reaction>
</comment>
<keyword evidence="19" id="KW-0325">Glycoprotein</keyword>
<evidence type="ECO:0000256" key="17">
    <source>
        <dbReference type="ARBA" id="ARBA00023053"/>
    </source>
</evidence>
<keyword evidence="18 28" id="KW-0472">Membrane</keyword>
<dbReference type="InterPro" id="IPR018107">
    <property type="entry name" value="Na-dicarboxylate_symporter_CS"/>
</dbReference>
<feature type="transmembrane region" description="Helical" evidence="28">
    <location>
        <begin position="278"/>
        <end position="304"/>
    </location>
</feature>
<evidence type="ECO:0000256" key="4">
    <source>
        <dbReference type="ARBA" id="ARBA00004565"/>
    </source>
</evidence>
<dbReference type="GO" id="GO:0005313">
    <property type="term" value="F:L-glutamate transmembrane transporter activity"/>
    <property type="evidence" value="ECO:0007669"/>
    <property type="project" value="TreeGrafter"/>
</dbReference>
<evidence type="ECO:0000313" key="30">
    <source>
        <dbReference type="Proteomes" id="UP000261540"/>
    </source>
</evidence>
<keyword evidence="30" id="KW-1185">Reference proteome</keyword>
<name>A0A3B3RG15_9TELE</name>
<evidence type="ECO:0000256" key="18">
    <source>
        <dbReference type="ARBA" id="ARBA00023136"/>
    </source>
</evidence>
<dbReference type="GO" id="GO:0055038">
    <property type="term" value="C:recycling endosome membrane"/>
    <property type="evidence" value="ECO:0007669"/>
    <property type="project" value="UniProtKB-SubCell"/>
</dbReference>
<keyword evidence="15 28" id="KW-1133">Transmembrane helix</keyword>
<protein>
    <recommendedName>
        <fullName evidence="28">Amino acid transporter</fullName>
    </recommendedName>
</protein>
<comment type="similarity">
    <text evidence="22">Belongs to the dicarboxylate/amino acid:cation symporter (DAACS) (TC 2.A.23) family. SLC1A1 subfamily.</text>
</comment>
<evidence type="ECO:0000256" key="5">
    <source>
        <dbReference type="ARBA" id="ARBA00022448"/>
    </source>
</evidence>